<dbReference type="PANTHER" id="PTHR42928">
    <property type="entry name" value="TRICARBOXYLATE-BINDING PROTEIN"/>
    <property type="match status" value="1"/>
</dbReference>
<dbReference type="InterPro" id="IPR005064">
    <property type="entry name" value="BUG"/>
</dbReference>
<protein>
    <submittedName>
        <fullName evidence="3">Putative tricarboxylic transport membrane protein</fullName>
    </submittedName>
</protein>
<dbReference type="InterPro" id="IPR042100">
    <property type="entry name" value="Bug_dom1"/>
</dbReference>
<evidence type="ECO:0000256" key="2">
    <source>
        <dbReference type="SAM" id="MobiDB-lite"/>
    </source>
</evidence>
<dbReference type="EMBL" id="JACHMI010000001">
    <property type="protein sequence ID" value="MBB6548456.1"/>
    <property type="molecule type" value="Genomic_DNA"/>
</dbReference>
<dbReference type="Gene3D" id="3.40.190.10">
    <property type="entry name" value="Periplasmic binding protein-like II"/>
    <property type="match status" value="1"/>
</dbReference>
<evidence type="ECO:0000313" key="4">
    <source>
        <dbReference type="Proteomes" id="UP000565579"/>
    </source>
</evidence>
<gene>
    <name evidence="3" type="ORF">HD593_003251</name>
</gene>
<feature type="region of interest" description="Disordered" evidence="2">
    <location>
        <begin position="77"/>
        <end position="123"/>
    </location>
</feature>
<accession>A0A7X0NRU9</accession>
<dbReference type="Gene3D" id="3.40.190.150">
    <property type="entry name" value="Bordetella uptake gene, domain 1"/>
    <property type="match status" value="1"/>
</dbReference>
<proteinExistence type="inferred from homology"/>
<dbReference type="Proteomes" id="UP000565579">
    <property type="component" value="Unassembled WGS sequence"/>
</dbReference>
<evidence type="ECO:0000313" key="3">
    <source>
        <dbReference type="EMBL" id="MBB6548456.1"/>
    </source>
</evidence>
<keyword evidence="4" id="KW-1185">Reference proteome</keyword>
<sequence length="378" mass="37980">MGDSREKYMRRRRFLACGLGAVACVAGCGTERAGNVLRTGFSITTAGRRWAPVGKAFAGAARSAGFAAAVSHAISGTPATGTGPTGGPTSGGPAGSGPSGGGPSGGGPTGGGPAEGGPTVGGGPVAGTGFAITVSGLPALAAAELNNTQSLLDTATPLARLSGQIEVVVVPERSPLRDFGDFAARLLASPQQTLLVGGPQGEPDHLLFGLIARAIGADGRRVDYSGYPRLGEAASALLSGKAVAAAGPLADWRTAIGRGRVRALAVSSARPVPDLDVPTLLECGVRVDFADWTAAFGPEDMPAESREQAVRMCEEVIGSSAWEAACLAAGWIPIPLAGDDFARWLGTEIARTRAVLRDLGLLDSTKATTCWGSCGNGH</sequence>
<dbReference type="AlphaFoldDB" id="A0A7X0NRU9"/>
<comment type="similarity">
    <text evidence="1">Belongs to the UPF0065 (bug) family.</text>
</comment>
<dbReference type="PROSITE" id="PS51257">
    <property type="entry name" value="PROKAR_LIPOPROTEIN"/>
    <property type="match status" value="1"/>
</dbReference>
<feature type="compositionally biased region" description="Gly residues" evidence="2">
    <location>
        <begin position="83"/>
        <end position="123"/>
    </location>
</feature>
<comment type="caution">
    <text evidence="3">The sequence shown here is derived from an EMBL/GenBank/DDBJ whole genome shotgun (WGS) entry which is preliminary data.</text>
</comment>
<organism evidence="3 4">
    <name type="scientific">Nonomuraea rubra</name>
    <dbReference type="NCBI Taxonomy" id="46180"/>
    <lineage>
        <taxon>Bacteria</taxon>
        <taxon>Bacillati</taxon>
        <taxon>Actinomycetota</taxon>
        <taxon>Actinomycetes</taxon>
        <taxon>Streptosporangiales</taxon>
        <taxon>Streptosporangiaceae</taxon>
        <taxon>Nonomuraea</taxon>
    </lineage>
</organism>
<dbReference type="PANTHER" id="PTHR42928:SF3">
    <property type="entry name" value="UPF0065 PROTEIN YFLP"/>
    <property type="match status" value="1"/>
</dbReference>
<reference evidence="3 4" key="1">
    <citation type="submission" date="2020-08" db="EMBL/GenBank/DDBJ databases">
        <title>Sequencing the genomes of 1000 actinobacteria strains.</title>
        <authorList>
            <person name="Klenk H.-P."/>
        </authorList>
    </citation>
    <scope>NUCLEOTIDE SEQUENCE [LARGE SCALE GENOMIC DNA]</scope>
    <source>
        <strain evidence="3 4">DSM 43768</strain>
    </source>
</reference>
<evidence type="ECO:0000256" key="1">
    <source>
        <dbReference type="ARBA" id="ARBA00006987"/>
    </source>
</evidence>
<name>A0A7X0NRU9_9ACTN</name>
<dbReference type="RefSeq" id="WP_185102943.1">
    <property type="nucleotide sequence ID" value="NZ_JACHMI010000001.1"/>
</dbReference>
<dbReference type="Pfam" id="PF03401">
    <property type="entry name" value="TctC"/>
    <property type="match status" value="1"/>
</dbReference>